<dbReference type="AlphaFoldDB" id="A0ABD3BQB0"/>
<dbReference type="InterPro" id="IPR032474">
    <property type="entry name" value="Argonaute_N"/>
</dbReference>
<sequence>MRGSGCNKGRGGPVRGGGRGGRGGGEGGGSSNAPGSSLTSRSQLKETESESSEHVPASNESWRFPSRRPDMGSSNRYDVTITTKHTLYNQRRTIINKLVHQYSADLEMCNLAYDGHYTMYSTPALPFESKKFTVSLTDEEERPRRSSYVAPKRLERAKFRFGNSEARGNAGDTAGNVSAEAGNISAYKKRRNISGRIPGVSPALRRFGVSNGILPSPGISVLHSF</sequence>
<protein>
    <recommendedName>
        <fullName evidence="2">Protein argonaute N-terminal domain-containing protein</fullName>
    </recommendedName>
</protein>
<gene>
    <name evidence="3" type="ORF">CASFOL_036751</name>
</gene>
<dbReference type="EMBL" id="JAVIJP010000069">
    <property type="protein sequence ID" value="KAL3619181.1"/>
    <property type="molecule type" value="Genomic_DNA"/>
</dbReference>
<feature type="compositionally biased region" description="Basic and acidic residues" evidence="1">
    <location>
        <begin position="43"/>
        <end position="53"/>
    </location>
</feature>
<feature type="domain" description="Protein argonaute N-terminal" evidence="2">
    <location>
        <begin position="73"/>
        <end position="147"/>
    </location>
</feature>
<feature type="region of interest" description="Disordered" evidence="1">
    <location>
        <begin position="1"/>
        <end position="77"/>
    </location>
</feature>
<feature type="compositionally biased region" description="Gly residues" evidence="1">
    <location>
        <begin position="1"/>
        <end position="30"/>
    </location>
</feature>
<dbReference type="Proteomes" id="UP001632038">
    <property type="component" value="Unassembled WGS sequence"/>
</dbReference>
<reference evidence="4" key="1">
    <citation type="journal article" date="2024" name="IScience">
        <title>Strigolactones Initiate the Formation of Haustorium-like Structures in Castilleja.</title>
        <authorList>
            <person name="Buerger M."/>
            <person name="Peterson D."/>
            <person name="Chory J."/>
        </authorList>
    </citation>
    <scope>NUCLEOTIDE SEQUENCE [LARGE SCALE GENOMIC DNA]</scope>
</reference>
<keyword evidence="4" id="KW-1185">Reference proteome</keyword>
<feature type="compositionally biased region" description="Polar residues" evidence="1">
    <location>
        <begin position="31"/>
        <end position="42"/>
    </location>
</feature>
<evidence type="ECO:0000313" key="3">
    <source>
        <dbReference type="EMBL" id="KAL3619181.1"/>
    </source>
</evidence>
<evidence type="ECO:0000259" key="2">
    <source>
        <dbReference type="Pfam" id="PF16486"/>
    </source>
</evidence>
<accession>A0ABD3BQB0</accession>
<dbReference type="Pfam" id="PF16486">
    <property type="entry name" value="ArgoN"/>
    <property type="match status" value="1"/>
</dbReference>
<proteinExistence type="predicted"/>
<evidence type="ECO:0000313" key="4">
    <source>
        <dbReference type="Proteomes" id="UP001632038"/>
    </source>
</evidence>
<name>A0ABD3BQB0_9LAMI</name>
<organism evidence="3 4">
    <name type="scientific">Castilleja foliolosa</name>
    <dbReference type="NCBI Taxonomy" id="1961234"/>
    <lineage>
        <taxon>Eukaryota</taxon>
        <taxon>Viridiplantae</taxon>
        <taxon>Streptophyta</taxon>
        <taxon>Embryophyta</taxon>
        <taxon>Tracheophyta</taxon>
        <taxon>Spermatophyta</taxon>
        <taxon>Magnoliopsida</taxon>
        <taxon>eudicotyledons</taxon>
        <taxon>Gunneridae</taxon>
        <taxon>Pentapetalae</taxon>
        <taxon>asterids</taxon>
        <taxon>lamiids</taxon>
        <taxon>Lamiales</taxon>
        <taxon>Orobanchaceae</taxon>
        <taxon>Pedicularideae</taxon>
        <taxon>Castillejinae</taxon>
        <taxon>Castilleja</taxon>
    </lineage>
</organism>
<comment type="caution">
    <text evidence="3">The sequence shown here is derived from an EMBL/GenBank/DDBJ whole genome shotgun (WGS) entry which is preliminary data.</text>
</comment>
<evidence type="ECO:0000256" key="1">
    <source>
        <dbReference type="SAM" id="MobiDB-lite"/>
    </source>
</evidence>